<dbReference type="AlphaFoldDB" id="A0A5C5VFS4"/>
<dbReference type="NCBIfam" id="TIGR00738">
    <property type="entry name" value="rrf2_super"/>
    <property type="match status" value="1"/>
</dbReference>
<dbReference type="SUPFAM" id="SSF46785">
    <property type="entry name" value="Winged helix' DNA-binding domain"/>
    <property type="match status" value="1"/>
</dbReference>
<dbReference type="GO" id="GO:0003700">
    <property type="term" value="F:DNA-binding transcription factor activity"/>
    <property type="evidence" value="ECO:0007669"/>
    <property type="project" value="TreeGrafter"/>
</dbReference>
<sequence>MKLRLQTDYALRTLMYLGFVDRKAKAEEIAGVFDISKDHLVKVIQQLVRSGLVRTTPGRGGGVELTRDPGDIRVKVVVEEMEGRHGILDCVPQPEVCPLEPGCRLRRLLITAEDAFYDALADTTIGDLCRRGQRGGLKNLEIST</sequence>
<accession>A0A5C5VFS4</accession>
<dbReference type="PANTHER" id="PTHR33221">
    <property type="entry name" value="WINGED HELIX-TURN-HELIX TRANSCRIPTIONAL REGULATOR, RRF2 FAMILY"/>
    <property type="match status" value="1"/>
</dbReference>
<dbReference type="OrthoDB" id="270199at2"/>
<dbReference type="PROSITE" id="PS51197">
    <property type="entry name" value="HTH_RRF2_2"/>
    <property type="match status" value="1"/>
</dbReference>
<dbReference type="Pfam" id="PF02082">
    <property type="entry name" value="Rrf2"/>
    <property type="match status" value="1"/>
</dbReference>
<evidence type="ECO:0000313" key="2">
    <source>
        <dbReference type="EMBL" id="TWT37494.1"/>
    </source>
</evidence>
<protein>
    <submittedName>
        <fullName evidence="2">HTH-type transcriptional repressor NsrR</fullName>
    </submittedName>
</protein>
<dbReference type="InterPro" id="IPR036388">
    <property type="entry name" value="WH-like_DNA-bd_sf"/>
</dbReference>
<dbReference type="GO" id="GO:0005829">
    <property type="term" value="C:cytosol"/>
    <property type="evidence" value="ECO:0007669"/>
    <property type="project" value="TreeGrafter"/>
</dbReference>
<gene>
    <name evidence="2" type="primary">nsrR</name>
    <name evidence="2" type="ORF">KOR34_24460</name>
</gene>
<dbReference type="Gene3D" id="1.10.10.10">
    <property type="entry name" value="Winged helix-like DNA-binding domain superfamily/Winged helix DNA-binding domain"/>
    <property type="match status" value="1"/>
</dbReference>
<evidence type="ECO:0000256" key="1">
    <source>
        <dbReference type="ARBA" id="ARBA00023125"/>
    </source>
</evidence>
<name>A0A5C5VFS4_9BACT</name>
<reference evidence="2 3" key="1">
    <citation type="submission" date="2019-02" db="EMBL/GenBank/DDBJ databases">
        <title>Deep-cultivation of Planctomycetes and their phenomic and genomic characterization uncovers novel biology.</title>
        <authorList>
            <person name="Wiegand S."/>
            <person name="Jogler M."/>
            <person name="Boedeker C."/>
            <person name="Pinto D."/>
            <person name="Vollmers J."/>
            <person name="Rivas-Marin E."/>
            <person name="Kohn T."/>
            <person name="Peeters S.H."/>
            <person name="Heuer A."/>
            <person name="Rast P."/>
            <person name="Oberbeckmann S."/>
            <person name="Bunk B."/>
            <person name="Jeske O."/>
            <person name="Meyerdierks A."/>
            <person name="Storesund J.E."/>
            <person name="Kallscheuer N."/>
            <person name="Luecker S."/>
            <person name="Lage O.M."/>
            <person name="Pohl T."/>
            <person name="Merkel B.J."/>
            <person name="Hornburger P."/>
            <person name="Mueller R.-W."/>
            <person name="Bruemmer F."/>
            <person name="Labrenz M."/>
            <person name="Spormann A.M."/>
            <person name="Op Den Camp H."/>
            <person name="Overmann J."/>
            <person name="Amann R."/>
            <person name="Jetten M.S.M."/>
            <person name="Mascher T."/>
            <person name="Medema M.H."/>
            <person name="Devos D.P."/>
            <person name="Kaster A.-K."/>
            <person name="Ovreas L."/>
            <person name="Rohde M."/>
            <person name="Galperin M.Y."/>
            <person name="Jogler C."/>
        </authorList>
    </citation>
    <scope>NUCLEOTIDE SEQUENCE [LARGE SCALE GENOMIC DNA]</scope>
    <source>
        <strain evidence="2 3">KOR34</strain>
    </source>
</reference>
<dbReference type="InterPro" id="IPR036390">
    <property type="entry name" value="WH_DNA-bd_sf"/>
</dbReference>
<dbReference type="EMBL" id="SIHJ01000001">
    <property type="protein sequence ID" value="TWT37494.1"/>
    <property type="molecule type" value="Genomic_DNA"/>
</dbReference>
<organism evidence="2 3">
    <name type="scientific">Posidoniimonas corsicana</name>
    <dbReference type="NCBI Taxonomy" id="1938618"/>
    <lineage>
        <taxon>Bacteria</taxon>
        <taxon>Pseudomonadati</taxon>
        <taxon>Planctomycetota</taxon>
        <taxon>Planctomycetia</taxon>
        <taxon>Pirellulales</taxon>
        <taxon>Lacipirellulaceae</taxon>
        <taxon>Posidoniimonas</taxon>
    </lineage>
</organism>
<keyword evidence="3" id="KW-1185">Reference proteome</keyword>
<comment type="caution">
    <text evidence="2">The sequence shown here is derived from an EMBL/GenBank/DDBJ whole genome shotgun (WGS) entry which is preliminary data.</text>
</comment>
<dbReference type="PROSITE" id="PS01332">
    <property type="entry name" value="HTH_RRF2_1"/>
    <property type="match status" value="1"/>
</dbReference>
<keyword evidence="1" id="KW-0238">DNA-binding</keyword>
<dbReference type="InterPro" id="IPR000944">
    <property type="entry name" value="Tscrpt_reg_Rrf2"/>
</dbReference>
<dbReference type="GO" id="GO:0003677">
    <property type="term" value="F:DNA binding"/>
    <property type="evidence" value="ECO:0007669"/>
    <property type="project" value="UniProtKB-KW"/>
</dbReference>
<proteinExistence type="predicted"/>
<dbReference type="RefSeq" id="WP_146564829.1">
    <property type="nucleotide sequence ID" value="NZ_SIHJ01000001.1"/>
</dbReference>
<dbReference type="InterPro" id="IPR030489">
    <property type="entry name" value="TR_Rrf2-type_CS"/>
</dbReference>
<dbReference type="PANTHER" id="PTHR33221:SF4">
    <property type="entry name" value="HTH-TYPE TRANSCRIPTIONAL REPRESSOR NSRR"/>
    <property type="match status" value="1"/>
</dbReference>
<evidence type="ECO:0000313" key="3">
    <source>
        <dbReference type="Proteomes" id="UP000316714"/>
    </source>
</evidence>
<dbReference type="Proteomes" id="UP000316714">
    <property type="component" value="Unassembled WGS sequence"/>
</dbReference>